<evidence type="ECO:0000313" key="8">
    <source>
        <dbReference type="Proteomes" id="UP000649617"/>
    </source>
</evidence>
<keyword evidence="2 4" id="KW-0863">Zinc-finger</keyword>
<name>A0A812TC21_SYMPI</name>
<feature type="compositionally biased region" description="Basic residues" evidence="5">
    <location>
        <begin position="12"/>
        <end position="22"/>
    </location>
</feature>
<dbReference type="PROSITE" id="PS50089">
    <property type="entry name" value="ZF_RING_2"/>
    <property type="match status" value="1"/>
</dbReference>
<dbReference type="PANTHER" id="PTHR45931:SF3">
    <property type="entry name" value="RING ZINC FINGER-CONTAINING PROTEIN"/>
    <property type="match status" value="1"/>
</dbReference>
<keyword evidence="8" id="KW-1185">Reference proteome</keyword>
<organism evidence="7 8">
    <name type="scientific">Symbiodinium pilosum</name>
    <name type="common">Dinoflagellate</name>
    <dbReference type="NCBI Taxonomy" id="2952"/>
    <lineage>
        <taxon>Eukaryota</taxon>
        <taxon>Sar</taxon>
        <taxon>Alveolata</taxon>
        <taxon>Dinophyceae</taxon>
        <taxon>Suessiales</taxon>
        <taxon>Symbiodiniaceae</taxon>
        <taxon>Symbiodinium</taxon>
    </lineage>
</organism>
<dbReference type="InterPro" id="IPR051834">
    <property type="entry name" value="RING_finger_E3_ligase"/>
</dbReference>
<dbReference type="GO" id="GO:0006511">
    <property type="term" value="P:ubiquitin-dependent protein catabolic process"/>
    <property type="evidence" value="ECO:0007669"/>
    <property type="project" value="TreeGrafter"/>
</dbReference>
<feature type="non-terminal residue" evidence="7">
    <location>
        <position position="258"/>
    </location>
</feature>
<reference evidence="7" key="1">
    <citation type="submission" date="2021-02" db="EMBL/GenBank/DDBJ databases">
        <authorList>
            <person name="Dougan E. K."/>
            <person name="Rhodes N."/>
            <person name="Thang M."/>
            <person name="Chan C."/>
        </authorList>
    </citation>
    <scope>NUCLEOTIDE SEQUENCE</scope>
</reference>
<comment type="caution">
    <text evidence="7">The sequence shown here is derived from an EMBL/GenBank/DDBJ whole genome shotgun (WGS) entry which is preliminary data.</text>
</comment>
<dbReference type="SUPFAM" id="SSF57850">
    <property type="entry name" value="RING/U-box"/>
    <property type="match status" value="1"/>
</dbReference>
<dbReference type="InterPro" id="IPR001841">
    <property type="entry name" value="Znf_RING"/>
</dbReference>
<evidence type="ECO:0000256" key="5">
    <source>
        <dbReference type="SAM" id="MobiDB-lite"/>
    </source>
</evidence>
<evidence type="ECO:0000256" key="1">
    <source>
        <dbReference type="ARBA" id="ARBA00022723"/>
    </source>
</evidence>
<keyword evidence="1" id="KW-0479">Metal-binding</keyword>
<evidence type="ECO:0000259" key="6">
    <source>
        <dbReference type="PROSITE" id="PS50089"/>
    </source>
</evidence>
<protein>
    <submittedName>
        <fullName evidence="7">Rnf43 protein</fullName>
    </submittedName>
</protein>
<evidence type="ECO:0000256" key="2">
    <source>
        <dbReference type="ARBA" id="ARBA00022771"/>
    </source>
</evidence>
<dbReference type="EMBL" id="CAJNIZ010030558">
    <property type="protein sequence ID" value="CAE7524612.1"/>
    <property type="molecule type" value="Genomic_DNA"/>
</dbReference>
<keyword evidence="3" id="KW-0862">Zinc</keyword>
<dbReference type="SMART" id="SM00184">
    <property type="entry name" value="RING"/>
    <property type="match status" value="1"/>
</dbReference>
<evidence type="ECO:0000256" key="3">
    <source>
        <dbReference type="ARBA" id="ARBA00022833"/>
    </source>
</evidence>
<dbReference type="PANTHER" id="PTHR45931">
    <property type="entry name" value="SI:CH211-59O9.10"/>
    <property type="match status" value="1"/>
</dbReference>
<sequence length="258" mass="28927">RDSRSRSASRSAPRRRRRRRRDPRLTFGRHNGMTYSEVARHHPGYVQWALSQPNPTGGLRTFVAWVRARQPQTSRSADEEVSCDSSGSEVSLTGFEDDSDAASEPPPMQAQELDQLMERAARLSEGMIQHLRRRLDPGGDEPRPSRASVLVAELPRVRYSAGLFSGAPHPQSCPICMEDFTVWEAGQDAEIVMTPCLHTFHVGCLQGWLKRRPECPTCRWDITDLGAEKAFDSSCCNVPQARPFVLPSNLEIVVSDDE</sequence>
<feature type="compositionally biased region" description="Low complexity" evidence="5">
    <location>
        <begin position="1"/>
        <end position="11"/>
    </location>
</feature>
<feature type="region of interest" description="Disordered" evidence="5">
    <location>
        <begin position="1"/>
        <end position="29"/>
    </location>
</feature>
<evidence type="ECO:0000313" key="7">
    <source>
        <dbReference type="EMBL" id="CAE7524612.1"/>
    </source>
</evidence>
<dbReference type="GO" id="GO:0008270">
    <property type="term" value="F:zinc ion binding"/>
    <property type="evidence" value="ECO:0007669"/>
    <property type="project" value="UniProtKB-KW"/>
</dbReference>
<feature type="region of interest" description="Disordered" evidence="5">
    <location>
        <begin position="71"/>
        <end position="108"/>
    </location>
</feature>
<feature type="domain" description="RING-type" evidence="6">
    <location>
        <begin position="173"/>
        <end position="219"/>
    </location>
</feature>
<dbReference type="GO" id="GO:0005634">
    <property type="term" value="C:nucleus"/>
    <property type="evidence" value="ECO:0007669"/>
    <property type="project" value="TreeGrafter"/>
</dbReference>
<proteinExistence type="predicted"/>
<dbReference type="GO" id="GO:0061630">
    <property type="term" value="F:ubiquitin protein ligase activity"/>
    <property type="evidence" value="ECO:0007669"/>
    <property type="project" value="TreeGrafter"/>
</dbReference>
<dbReference type="InterPro" id="IPR013083">
    <property type="entry name" value="Znf_RING/FYVE/PHD"/>
</dbReference>
<dbReference type="Proteomes" id="UP000649617">
    <property type="component" value="Unassembled WGS sequence"/>
</dbReference>
<dbReference type="Pfam" id="PF13639">
    <property type="entry name" value="zf-RING_2"/>
    <property type="match status" value="1"/>
</dbReference>
<dbReference type="Gene3D" id="3.30.40.10">
    <property type="entry name" value="Zinc/RING finger domain, C3HC4 (zinc finger)"/>
    <property type="match status" value="1"/>
</dbReference>
<evidence type="ECO:0000256" key="4">
    <source>
        <dbReference type="PROSITE-ProRule" id="PRU00175"/>
    </source>
</evidence>
<gene>
    <name evidence="7" type="primary">rnf43</name>
    <name evidence="7" type="ORF">SPIL2461_LOCUS13771</name>
</gene>
<dbReference type="OrthoDB" id="9984778at2759"/>
<dbReference type="AlphaFoldDB" id="A0A812TC21"/>
<accession>A0A812TC21</accession>